<comment type="caution">
    <text evidence="3">The sequence shown here is derived from an EMBL/GenBank/DDBJ whole genome shotgun (WGS) entry which is preliminary data.</text>
</comment>
<evidence type="ECO:0000313" key="3">
    <source>
        <dbReference type="EMBL" id="KAB7507572.1"/>
    </source>
</evidence>
<dbReference type="Pfam" id="PF17900">
    <property type="entry name" value="Peptidase_M1_N"/>
    <property type="match status" value="1"/>
</dbReference>
<dbReference type="GO" id="GO:0008270">
    <property type="term" value="F:zinc ion binding"/>
    <property type="evidence" value="ECO:0007669"/>
    <property type="project" value="TreeGrafter"/>
</dbReference>
<dbReference type="EMBL" id="SEYY01000297">
    <property type="protein sequence ID" value="KAB7507572.1"/>
    <property type="molecule type" value="Genomic_DNA"/>
</dbReference>
<dbReference type="Proteomes" id="UP000326759">
    <property type="component" value="Unassembled WGS sequence"/>
</dbReference>
<feature type="domain" description="Aminopeptidase N-like N-terminal" evidence="2">
    <location>
        <begin position="135"/>
        <end position="252"/>
    </location>
</feature>
<dbReference type="InterPro" id="IPR050344">
    <property type="entry name" value="Peptidase_M1_aminopeptidases"/>
</dbReference>
<evidence type="ECO:0000313" key="4">
    <source>
        <dbReference type="Proteomes" id="UP000326759"/>
    </source>
</evidence>
<dbReference type="OrthoDB" id="6750768at2759"/>
<dbReference type="GO" id="GO:0016020">
    <property type="term" value="C:membrane"/>
    <property type="evidence" value="ECO:0007669"/>
    <property type="project" value="TreeGrafter"/>
</dbReference>
<keyword evidence="4" id="KW-1185">Reference proteome</keyword>
<dbReference type="InterPro" id="IPR045357">
    <property type="entry name" value="Aminopeptidase_N-like_N"/>
</dbReference>
<feature type="compositionally biased region" description="Basic and acidic residues" evidence="1">
    <location>
        <begin position="111"/>
        <end position="127"/>
    </location>
</feature>
<dbReference type="GO" id="GO:0070006">
    <property type="term" value="F:metalloaminopeptidase activity"/>
    <property type="evidence" value="ECO:0007669"/>
    <property type="project" value="TreeGrafter"/>
</dbReference>
<dbReference type="InterPro" id="IPR042097">
    <property type="entry name" value="Aminopeptidase_N-like_N_sf"/>
</dbReference>
<feature type="compositionally biased region" description="Basic and acidic residues" evidence="1">
    <location>
        <begin position="71"/>
        <end position="100"/>
    </location>
</feature>
<reference evidence="3 4" key="1">
    <citation type="journal article" date="2019" name="PLoS Biol.">
        <title>Sex chromosomes control vertical transmission of feminizing Wolbachia symbionts in an isopod.</title>
        <authorList>
            <person name="Becking T."/>
            <person name="Chebbi M.A."/>
            <person name="Giraud I."/>
            <person name="Moumen B."/>
            <person name="Laverre T."/>
            <person name="Caubet Y."/>
            <person name="Peccoud J."/>
            <person name="Gilbert C."/>
            <person name="Cordaux R."/>
        </authorList>
    </citation>
    <scope>NUCLEOTIDE SEQUENCE [LARGE SCALE GENOMIC DNA]</scope>
    <source>
        <strain evidence="3">ANa2</strain>
        <tissue evidence="3">Whole body excluding digestive tract and cuticle</tissue>
    </source>
</reference>
<dbReference type="GO" id="GO:0005737">
    <property type="term" value="C:cytoplasm"/>
    <property type="evidence" value="ECO:0007669"/>
    <property type="project" value="TreeGrafter"/>
</dbReference>
<dbReference type="PANTHER" id="PTHR11533">
    <property type="entry name" value="PROTEASE M1 ZINC METALLOPROTEASE"/>
    <property type="match status" value="1"/>
</dbReference>
<dbReference type="GO" id="GO:0005615">
    <property type="term" value="C:extracellular space"/>
    <property type="evidence" value="ECO:0007669"/>
    <property type="project" value="TreeGrafter"/>
</dbReference>
<dbReference type="PANTHER" id="PTHR11533:SF294">
    <property type="entry name" value="THYROTROPIN-RELEASING HORMONE-DEGRADING ECTOENZYME"/>
    <property type="match status" value="1"/>
</dbReference>
<protein>
    <submittedName>
        <fullName evidence="3">Thyrotropin-releasing hormone-degrading ectoenzyme</fullName>
    </submittedName>
</protein>
<evidence type="ECO:0000259" key="2">
    <source>
        <dbReference type="Pfam" id="PF17900"/>
    </source>
</evidence>
<dbReference type="Gene3D" id="2.60.40.1730">
    <property type="entry name" value="tricorn interacting facor f3 domain"/>
    <property type="match status" value="1"/>
</dbReference>
<feature type="compositionally biased region" description="Basic residues" evidence="1">
    <location>
        <begin position="101"/>
        <end position="110"/>
    </location>
</feature>
<dbReference type="AlphaFoldDB" id="A0A5N5TN68"/>
<sequence>MLIDNDTSVEFPDDISLERGFDDDYKVVSFITNMNITNVSLEGELHPKEINSSDVNLYEYKSKDELFVQRKGKSDTSVKTDGKKSEEKRRKDKKNNDKQKGKTKIKKAKIQKPEAESRDTKTDADSKLRLPSSVVPVHYVLRLHPRFDEDFLVTGSVEIEVEVREATQRLKLHASHIHINKTSVKVTLLKVHKKVPIRNVKLNAHRQFLNIKLSRKLKPGRVYVVSLQFKYHLSEEAKGFYKISYFDSKGRKM</sequence>
<gene>
    <name evidence="3" type="primary">Trhde</name>
    <name evidence="3" type="ORF">Anas_00039</name>
</gene>
<evidence type="ECO:0000256" key="1">
    <source>
        <dbReference type="SAM" id="MobiDB-lite"/>
    </source>
</evidence>
<feature type="region of interest" description="Disordered" evidence="1">
    <location>
        <begin position="71"/>
        <end position="127"/>
    </location>
</feature>
<dbReference type="GO" id="GO:0043171">
    <property type="term" value="P:peptide catabolic process"/>
    <property type="evidence" value="ECO:0007669"/>
    <property type="project" value="TreeGrafter"/>
</dbReference>
<proteinExistence type="predicted"/>
<accession>A0A5N5TN68</accession>
<name>A0A5N5TN68_9CRUS</name>
<dbReference type="SUPFAM" id="SSF63737">
    <property type="entry name" value="Leukotriene A4 hydrolase N-terminal domain"/>
    <property type="match status" value="1"/>
</dbReference>
<dbReference type="GO" id="GO:0006508">
    <property type="term" value="P:proteolysis"/>
    <property type="evidence" value="ECO:0007669"/>
    <property type="project" value="TreeGrafter"/>
</dbReference>
<dbReference type="GO" id="GO:0042277">
    <property type="term" value="F:peptide binding"/>
    <property type="evidence" value="ECO:0007669"/>
    <property type="project" value="TreeGrafter"/>
</dbReference>
<organism evidence="3 4">
    <name type="scientific">Armadillidium nasatum</name>
    <dbReference type="NCBI Taxonomy" id="96803"/>
    <lineage>
        <taxon>Eukaryota</taxon>
        <taxon>Metazoa</taxon>
        <taxon>Ecdysozoa</taxon>
        <taxon>Arthropoda</taxon>
        <taxon>Crustacea</taxon>
        <taxon>Multicrustacea</taxon>
        <taxon>Malacostraca</taxon>
        <taxon>Eumalacostraca</taxon>
        <taxon>Peracarida</taxon>
        <taxon>Isopoda</taxon>
        <taxon>Oniscidea</taxon>
        <taxon>Crinocheta</taxon>
        <taxon>Armadillidiidae</taxon>
        <taxon>Armadillidium</taxon>
    </lineage>
</organism>